<dbReference type="Gene3D" id="2.60.40.420">
    <property type="entry name" value="Cupredoxins - blue copper proteins"/>
    <property type="match status" value="2"/>
</dbReference>
<dbReference type="InterPro" id="IPR008972">
    <property type="entry name" value="Cupredoxin"/>
</dbReference>
<evidence type="ECO:0000313" key="6">
    <source>
        <dbReference type="Proteomes" id="UP001054889"/>
    </source>
</evidence>
<protein>
    <recommendedName>
        <fullName evidence="7">Plastocyanin-like domain-containing protein</fullName>
    </recommendedName>
</protein>
<evidence type="ECO:0008006" key="7">
    <source>
        <dbReference type="Google" id="ProtNLM"/>
    </source>
</evidence>
<dbReference type="SUPFAM" id="SSF49503">
    <property type="entry name" value="Cupredoxins"/>
    <property type="match status" value="2"/>
</dbReference>
<feature type="domain" description="Plastocyanin-like" evidence="3">
    <location>
        <begin position="130"/>
        <end position="189"/>
    </location>
</feature>
<dbReference type="InterPro" id="IPR045087">
    <property type="entry name" value="Cu-oxidase_fam"/>
</dbReference>
<reference evidence="5" key="2">
    <citation type="submission" date="2021-12" db="EMBL/GenBank/DDBJ databases">
        <title>Resequencing data analysis of finger millet.</title>
        <authorList>
            <person name="Hatakeyama M."/>
            <person name="Aluri S."/>
            <person name="Balachadran M.T."/>
            <person name="Sivarajan S.R."/>
            <person name="Poveda L."/>
            <person name="Shimizu-Inatsugi R."/>
            <person name="Schlapbach R."/>
            <person name="Sreeman S.M."/>
            <person name="Shimizu K.K."/>
        </authorList>
    </citation>
    <scope>NUCLEOTIDE SEQUENCE</scope>
</reference>
<dbReference type="AlphaFoldDB" id="A0AAV5FY04"/>
<organism evidence="5 6">
    <name type="scientific">Eleusine coracana subsp. coracana</name>
    <dbReference type="NCBI Taxonomy" id="191504"/>
    <lineage>
        <taxon>Eukaryota</taxon>
        <taxon>Viridiplantae</taxon>
        <taxon>Streptophyta</taxon>
        <taxon>Embryophyta</taxon>
        <taxon>Tracheophyta</taxon>
        <taxon>Spermatophyta</taxon>
        <taxon>Magnoliopsida</taxon>
        <taxon>Liliopsida</taxon>
        <taxon>Poales</taxon>
        <taxon>Poaceae</taxon>
        <taxon>PACMAD clade</taxon>
        <taxon>Chloridoideae</taxon>
        <taxon>Cynodonteae</taxon>
        <taxon>Eleusininae</taxon>
        <taxon>Eleusine</taxon>
    </lineage>
</organism>
<dbReference type="PANTHER" id="PTHR11709:SF262">
    <property type="entry name" value="LACCASE-14"/>
    <property type="match status" value="1"/>
</dbReference>
<comment type="function">
    <text evidence="1">Lignin degradation and detoxification of lignin-derived products.</text>
</comment>
<evidence type="ECO:0000259" key="4">
    <source>
        <dbReference type="Pfam" id="PF07732"/>
    </source>
</evidence>
<gene>
    <name evidence="5" type="primary">gb28483</name>
    <name evidence="5" type="ORF">PR202_gb28483</name>
</gene>
<dbReference type="InterPro" id="IPR011707">
    <property type="entry name" value="Cu-oxidase-like_N"/>
</dbReference>
<evidence type="ECO:0000313" key="5">
    <source>
        <dbReference type="EMBL" id="GJN39370.1"/>
    </source>
</evidence>
<dbReference type="Proteomes" id="UP001054889">
    <property type="component" value="Unassembled WGS sequence"/>
</dbReference>
<evidence type="ECO:0000256" key="2">
    <source>
        <dbReference type="ARBA" id="ARBA00010609"/>
    </source>
</evidence>
<dbReference type="GO" id="GO:0016491">
    <property type="term" value="F:oxidoreductase activity"/>
    <property type="evidence" value="ECO:0007669"/>
    <property type="project" value="TreeGrafter"/>
</dbReference>
<dbReference type="Pfam" id="PF00394">
    <property type="entry name" value="Cu-oxidase"/>
    <property type="match status" value="1"/>
</dbReference>
<dbReference type="Pfam" id="PF07732">
    <property type="entry name" value="Cu-oxidase_3"/>
    <property type="match status" value="1"/>
</dbReference>
<sequence length="217" mass="24274">MVQFGLPRPPRLVATTISMKVNVSRLCRQRSILTVNGGPTIHARKGDVVVVKVHNHGERNVTIHWHGVKQPRNPWSEYIKPGGSFTYRVILSEEEGTASTAPRCTAPSSSTPSKAPNYLHHLHWRMRRRIRRRRLTVVATDARYTKPFTVDHVMVASGQTLDLLLHANNANHHYYMAARTSSATPPSPSTTAPPQASSSTTLLLLVLMRIIIIKSWP</sequence>
<accession>A0AAV5FY04</accession>
<reference evidence="5" key="1">
    <citation type="journal article" date="2018" name="DNA Res.">
        <title>Multiple hybrid de novo genome assembly of finger millet, an orphan allotetraploid crop.</title>
        <authorList>
            <person name="Hatakeyama M."/>
            <person name="Aluri S."/>
            <person name="Balachadran M.T."/>
            <person name="Sivarajan S.R."/>
            <person name="Patrignani A."/>
            <person name="Gruter S."/>
            <person name="Poveda L."/>
            <person name="Shimizu-Inatsugi R."/>
            <person name="Baeten J."/>
            <person name="Francoijs K.J."/>
            <person name="Nataraja K.N."/>
            <person name="Reddy Y.A.N."/>
            <person name="Phadnis S."/>
            <person name="Ravikumar R.L."/>
            <person name="Schlapbach R."/>
            <person name="Sreeman S.M."/>
            <person name="Shimizu K.K."/>
        </authorList>
    </citation>
    <scope>NUCLEOTIDE SEQUENCE</scope>
</reference>
<evidence type="ECO:0000256" key="1">
    <source>
        <dbReference type="ARBA" id="ARBA00002075"/>
    </source>
</evidence>
<comment type="similarity">
    <text evidence="2">Belongs to the multicopper oxidase family.</text>
</comment>
<dbReference type="PANTHER" id="PTHR11709">
    <property type="entry name" value="MULTI-COPPER OXIDASE"/>
    <property type="match status" value="1"/>
</dbReference>
<feature type="domain" description="Plastocyanin-like" evidence="4">
    <location>
        <begin position="21"/>
        <end position="98"/>
    </location>
</feature>
<comment type="caution">
    <text evidence="5">The sequence shown here is derived from an EMBL/GenBank/DDBJ whole genome shotgun (WGS) entry which is preliminary data.</text>
</comment>
<dbReference type="EMBL" id="BQKI01000097">
    <property type="protein sequence ID" value="GJN39370.1"/>
    <property type="molecule type" value="Genomic_DNA"/>
</dbReference>
<keyword evidence="6" id="KW-1185">Reference proteome</keyword>
<proteinExistence type="inferred from homology"/>
<evidence type="ECO:0000259" key="3">
    <source>
        <dbReference type="Pfam" id="PF00394"/>
    </source>
</evidence>
<dbReference type="InterPro" id="IPR001117">
    <property type="entry name" value="Cu-oxidase_2nd"/>
</dbReference>
<name>A0AAV5FY04_ELECO</name>
<dbReference type="GO" id="GO:0005507">
    <property type="term" value="F:copper ion binding"/>
    <property type="evidence" value="ECO:0007669"/>
    <property type="project" value="InterPro"/>
</dbReference>